<feature type="region of interest" description="Disordered" evidence="8">
    <location>
        <begin position="28"/>
        <end position="47"/>
    </location>
</feature>
<dbReference type="InterPro" id="IPR017297">
    <property type="entry name" value="Peptidase_S8A_DPH-A"/>
</dbReference>
<dbReference type="PROSITE" id="PS00136">
    <property type="entry name" value="SUBTILASE_ASP"/>
    <property type="match status" value="1"/>
</dbReference>
<dbReference type="InterPro" id="IPR023827">
    <property type="entry name" value="Peptidase_S8_Asp-AS"/>
</dbReference>
<dbReference type="SUPFAM" id="SSF52743">
    <property type="entry name" value="Subtilisin-like"/>
    <property type="match status" value="1"/>
</dbReference>
<evidence type="ECO:0000313" key="11">
    <source>
        <dbReference type="EMBL" id="TGA98800.1"/>
    </source>
</evidence>
<dbReference type="Pfam" id="PF00082">
    <property type="entry name" value="Peptidase_S8"/>
    <property type="match status" value="1"/>
</dbReference>
<dbReference type="Proteomes" id="UP000297948">
    <property type="component" value="Unassembled WGS sequence"/>
</dbReference>
<comment type="similarity">
    <text evidence="1 6 7">Belongs to the peptidase S8 family.</text>
</comment>
<keyword evidence="3 6" id="KW-0378">Hydrolase</keyword>
<gene>
    <name evidence="11" type="ORF">E4099_22735</name>
</gene>
<evidence type="ECO:0000256" key="7">
    <source>
        <dbReference type="RuleBase" id="RU003355"/>
    </source>
</evidence>
<accession>A0A4Z0GNW9</accession>
<reference evidence="11 12" key="1">
    <citation type="submission" date="2019-03" db="EMBL/GenBank/DDBJ databases">
        <authorList>
            <person name="Gonzalez-Pimentel J.L."/>
        </authorList>
    </citation>
    <scope>NUCLEOTIDE SEQUENCE [LARGE SCALE GENOMIC DNA]</scope>
    <source>
        <strain evidence="11 12">JCM 31289</strain>
    </source>
</reference>
<evidence type="ECO:0000256" key="6">
    <source>
        <dbReference type="PROSITE-ProRule" id="PRU01240"/>
    </source>
</evidence>
<dbReference type="PROSITE" id="PS00137">
    <property type="entry name" value="SUBTILASE_HIS"/>
    <property type="match status" value="1"/>
</dbReference>
<dbReference type="PIRSF" id="PIRSF037854">
    <property type="entry name" value="Dihydropyridine_esterase"/>
    <property type="match status" value="1"/>
</dbReference>
<feature type="signal peptide" evidence="9">
    <location>
        <begin position="1"/>
        <end position="33"/>
    </location>
</feature>
<feature type="active site" description="Charge relay system" evidence="5 6">
    <location>
        <position position="243"/>
    </location>
</feature>
<sequence>MRRKAHTPWAGSVAAAAAVALAAGLTTAPAASAQDQSTTGAPEARGARAGAAKHWITLITGDRVAVDGKGRTVGLRRAEGREHIPVQIQRVNGHTYALPLDARRLIGQGRLDQRLFDLTTLSRPEYLARQREGLRLIVTYRGERPAAKSALRAAGGTEVRHTFRSLGADAVGVPAQDAGAAWKALTGAPEPGTPYRTAASGVAAIWLDGIRRADLDKSVPQIGAPEAWKAGYDGKGSTIAVLDTGVDETHPDLAGQQIEEKNFSEARDTKDRVGHGTHVASIAAGTGAKSGGKYKGVAPGARILDGKVLDDAGFGDDSGVLAGMEWAVAKKADVVNLSLGGPDSPGKDPLEAAVDKLSAETGTLFVISAGNEGESGPGSIGSPGSADSALTVGAVDKRDKLADFSSTGPRVGDDAIKPDVTAPGVDIGAAAAPGSLIAEEGTPVADGYVAISGTSMAAPHSAGAAAIIAQQHPDWTGGQIKSALIGTSTPGDGYSAFQQGTGRIDLRKAITTSLIAEQPSLSYGLQSWPHTDDKPVTKELTYRNLGDQPVTLDLSVVGTGPDRRPAPDGFFTVKDKQLTVPAKGTASTTVTTNTKLGGSVDGAYSAYVTATGGGQSVRTAAAVNREVESYDVTLKHLGRDGKPAKYFLTDLTGLTGQARGVGHGFDETTKNSTVRLPKGRYVLSSQILPVGLDDYKGMDWINQPRLEVTKKTTVTLDARTTKPVDVTGPDSRARAAFADVAMDVTLPDGGGYSSIITVPSFKNFRTAHLGPAAPRGELSQQYSAVFRRGSDGPEYHLAYGGPTTRMATGLTRHAKYADLAKVTATLGSSAAKKSGLLSVSPDTGGGVSGSVLSPVKLPRTSTLYLTGKGATWEFDFIQMNDQGPFEAGVYAAPARFTPGSSYQRRFNIGVFGPGLPADSGIFRDGDKLGGSLPLFTDGAGNSGWSNLAKVTTTLYRNGSKVGSNEDPLSGEPFTVPADRAGYKLTTSVSRSSKVAKVSTRIDGTWTFSSGHTDGKVRLPASVVRFTPALAADSTAKAGATMRVPVAVKGSAAGGHLKSLTVYVSYDEGKHWKKLAVSSGKVTVKNPRAGGSVSFRAEAADKQGNTVSQTIYRAYLTK</sequence>
<dbReference type="Gene3D" id="3.40.50.200">
    <property type="entry name" value="Peptidase S8/S53 domain"/>
    <property type="match status" value="1"/>
</dbReference>
<feature type="active site" description="Charge relay system" evidence="5 6">
    <location>
        <position position="275"/>
    </location>
</feature>
<evidence type="ECO:0000313" key="12">
    <source>
        <dbReference type="Proteomes" id="UP000297948"/>
    </source>
</evidence>
<dbReference type="PROSITE" id="PS51892">
    <property type="entry name" value="SUBTILASE"/>
    <property type="match status" value="1"/>
</dbReference>
<dbReference type="PANTHER" id="PTHR43399:SF4">
    <property type="entry name" value="CELL WALL-ASSOCIATED PROTEASE"/>
    <property type="match status" value="1"/>
</dbReference>
<evidence type="ECO:0000259" key="10">
    <source>
        <dbReference type="Pfam" id="PF00082"/>
    </source>
</evidence>
<evidence type="ECO:0000256" key="4">
    <source>
        <dbReference type="ARBA" id="ARBA00022825"/>
    </source>
</evidence>
<dbReference type="GO" id="GO:0006508">
    <property type="term" value="P:proteolysis"/>
    <property type="evidence" value="ECO:0007669"/>
    <property type="project" value="UniProtKB-KW"/>
</dbReference>
<keyword evidence="12" id="KW-1185">Reference proteome</keyword>
<dbReference type="PRINTS" id="PR00723">
    <property type="entry name" value="SUBTILISIN"/>
</dbReference>
<dbReference type="InterPro" id="IPR015500">
    <property type="entry name" value="Peptidase_S8_subtilisin-rel"/>
</dbReference>
<dbReference type="InterPro" id="IPR000209">
    <property type="entry name" value="Peptidase_S8/S53_dom"/>
</dbReference>
<dbReference type="InterPro" id="IPR022398">
    <property type="entry name" value="Peptidase_S8_His-AS"/>
</dbReference>
<proteinExistence type="inferred from homology"/>
<feature type="active site" description="Charge relay system" evidence="5 6">
    <location>
        <position position="455"/>
    </location>
</feature>
<keyword evidence="2 6" id="KW-0645">Protease</keyword>
<dbReference type="PANTHER" id="PTHR43399">
    <property type="entry name" value="SUBTILISIN-RELATED"/>
    <property type="match status" value="1"/>
</dbReference>
<dbReference type="GO" id="GO:0004252">
    <property type="term" value="F:serine-type endopeptidase activity"/>
    <property type="evidence" value="ECO:0007669"/>
    <property type="project" value="UniProtKB-UniRule"/>
</dbReference>
<evidence type="ECO:0000256" key="2">
    <source>
        <dbReference type="ARBA" id="ARBA00022670"/>
    </source>
</evidence>
<evidence type="ECO:0000256" key="8">
    <source>
        <dbReference type="SAM" id="MobiDB-lite"/>
    </source>
</evidence>
<dbReference type="InterPro" id="IPR036852">
    <property type="entry name" value="Peptidase_S8/S53_dom_sf"/>
</dbReference>
<evidence type="ECO:0000256" key="1">
    <source>
        <dbReference type="ARBA" id="ARBA00011073"/>
    </source>
</evidence>
<protein>
    <submittedName>
        <fullName evidence="11">Peptidase S8</fullName>
    </submittedName>
</protein>
<organism evidence="11 12">
    <name type="scientific">Streptomyces palmae</name>
    <dbReference type="NCBI Taxonomy" id="1701085"/>
    <lineage>
        <taxon>Bacteria</taxon>
        <taxon>Bacillati</taxon>
        <taxon>Actinomycetota</taxon>
        <taxon>Actinomycetes</taxon>
        <taxon>Kitasatosporales</taxon>
        <taxon>Streptomycetaceae</taxon>
        <taxon>Streptomyces</taxon>
    </lineage>
</organism>
<dbReference type="OrthoDB" id="9798386at2"/>
<dbReference type="EMBL" id="SRID01000255">
    <property type="protein sequence ID" value="TGA98800.1"/>
    <property type="molecule type" value="Genomic_DNA"/>
</dbReference>
<evidence type="ECO:0000256" key="5">
    <source>
        <dbReference type="PIRSR" id="PIRSR615500-1"/>
    </source>
</evidence>
<evidence type="ECO:0000256" key="3">
    <source>
        <dbReference type="ARBA" id="ARBA00022801"/>
    </source>
</evidence>
<dbReference type="PROSITE" id="PS00138">
    <property type="entry name" value="SUBTILASE_SER"/>
    <property type="match status" value="1"/>
</dbReference>
<dbReference type="AlphaFoldDB" id="A0A4Z0GNW9"/>
<keyword evidence="9" id="KW-0732">Signal</keyword>
<keyword evidence="4 6" id="KW-0720">Serine protease</keyword>
<dbReference type="InterPro" id="IPR051048">
    <property type="entry name" value="Peptidase_S8/S53_subtilisin"/>
</dbReference>
<name>A0A4Z0GNW9_9ACTN</name>
<evidence type="ECO:0000256" key="9">
    <source>
        <dbReference type="SAM" id="SignalP"/>
    </source>
</evidence>
<feature type="domain" description="Peptidase S8/S53" evidence="10">
    <location>
        <begin position="234"/>
        <end position="502"/>
    </location>
</feature>
<feature type="chain" id="PRO_5039025440" evidence="9">
    <location>
        <begin position="34"/>
        <end position="1117"/>
    </location>
</feature>
<dbReference type="InterPro" id="IPR023828">
    <property type="entry name" value="Peptidase_S8_Ser-AS"/>
</dbReference>
<comment type="caution">
    <text evidence="11">The sequence shown here is derived from an EMBL/GenBank/DDBJ whole genome shotgun (WGS) entry which is preliminary data.</text>
</comment>